<dbReference type="NCBIfam" id="NF006506">
    <property type="entry name" value="PRK08942.1"/>
    <property type="match status" value="1"/>
</dbReference>
<dbReference type="InterPro" id="IPR006543">
    <property type="entry name" value="Histidinol-phos"/>
</dbReference>
<keyword evidence="7" id="KW-0479">Metal-binding</keyword>
<comment type="subunit">
    <text evidence="5">Monomer.</text>
</comment>
<dbReference type="InterPro" id="IPR004446">
    <property type="entry name" value="Heptose_bisP_phosphatase"/>
</dbReference>
<dbReference type="EMBL" id="UOFZ01000107">
    <property type="protein sequence ID" value="VAX13246.1"/>
    <property type="molecule type" value="Genomic_DNA"/>
</dbReference>
<proteinExistence type="inferred from homology"/>
<evidence type="ECO:0000256" key="8">
    <source>
        <dbReference type="ARBA" id="ARBA00022801"/>
    </source>
</evidence>
<keyword evidence="11" id="KW-0119">Carbohydrate metabolism</keyword>
<dbReference type="PANTHER" id="PTHR42891">
    <property type="entry name" value="D-GLYCERO-BETA-D-MANNO-HEPTOSE-1,7-BISPHOSPHATE 7-PHOSPHATASE"/>
    <property type="match status" value="1"/>
</dbReference>
<dbReference type="PIRSF" id="PIRSF004682">
    <property type="entry name" value="GmhB"/>
    <property type="match status" value="1"/>
</dbReference>
<keyword evidence="10" id="KW-0460">Magnesium</keyword>
<dbReference type="NCBIfam" id="TIGR01656">
    <property type="entry name" value="Histidinol-ppas"/>
    <property type="match status" value="1"/>
</dbReference>
<dbReference type="SUPFAM" id="SSF56784">
    <property type="entry name" value="HAD-like"/>
    <property type="match status" value="1"/>
</dbReference>
<evidence type="ECO:0000313" key="13">
    <source>
        <dbReference type="EMBL" id="VAX13246.1"/>
    </source>
</evidence>
<sequence length="180" mass="19876">MKLVILDRDGVINQDSDDYIKSVDEFIPYPDSLDAIARLNQAGYRVTIATNQSGIGRGYYDEKTLKAMHEKLAQQLAPRGGHIDYIVWCPHRPDQDCDCRKPRPGLLQQIGQHFDTPLNKVVMVGDKPADIEAARAAGARPVLVKTGKGERTLAQGTNLEGVPIYANLSAFVDNFLNQDA</sequence>
<dbReference type="FunFam" id="3.40.50.1000:FF:000168">
    <property type="entry name" value="D,D-heptose 1,7-bisphosphate phosphatase"/>
    <property type="match status" value="1"/>
</dbReference>
<evidence type="ECO:0000256" key="4">
    <source>
        <dbReference type="ARBA" id="ARBA00005628"/>
    </source>
</evidence>
<reference evidence="13" key="1">
    <citation type="submission" date="2018-06" db="EMBL/GenBank/DDBJ databases">
        <authorList>
            <person name="Zhirakovskaya E."/>
        </authorList>
    </citation>
    <scope>NUCLEOTIDE SEQUENCE</scope>
</reference>
<dbReference type="GO" id="GO:0005975">
    <property type="term" value="P:carbohydrate metabolic process"/>
    <property type="evidence" value="ECO:0007669"/>
    <property type="project" value="InterPro"/>
</dbReference>
<dbReference type="PANTHER" id="PTHR42891:SF1">
    <property type="entry name" value="D-GLYCERO-BETA-D-MANNO-HEPTOSE-1,7-BISPHOSPHATE 7-PHOSPHATASE"/>
    <property type="match status" value="1"/>
</dbReference>
<evidence type="ECO:0000256" key="9">
    <source>
        <dbReference type="ARBA" id="ARBA00022833"/>
    </source>
</evidence>
<protein>
    <recommendedName>
        <fullName evidence="12">D,D-heptose 1,7-bisphosphate phosphatase</fullName>
    </recommendedName>
</protein>
<keyword evidence="8 13" id="KW-0378">Hydrolase</keyword>
<evidence type="ECO:0000256" key="1">
    <source>
        <dbReference type="ARBA" id="ARBA00001946"/>
    </source>
</evidence>
<evidence type="ECO:0000256" key="10">
    <source>
        <dbReference type="ARBA" id="ARBA00022842"/>
    </source>
</evidence>
<dbReference type="AlphaFoldDB" id="A0A3B1B4M5"/>
<comment type="similarity">
    <text evidence="4">Belongs to the GmhB family.</text>
</comment>
<comment type="cofactor">
    <cofactor evidence="1">
        <name>Mg(2+)</name>
        <dbReference type="ChEBI" id="CHEBI:18420"/>
    </cofactor>
</comment>
<comment type="subcellular location">
    <subcellularLocation>
        <location evidence="3">Cytoplasm</location>
    </subcellularLocation>
</comment>
<dbReference type="InterPro" id="IPR036412">
    <property type="entry name" value="HAD-like_sf"/>
</dbReference>
<evidence type="ECO:0000256" key="11">
    <source>
        <dbReference type="ARBA" id="ARBA00023277"/>
    </source>
</evidence>
<dbReference type="Gene3D" id="3.40.50.1000">
    <property type="entry name" value="HAD superfamily/HAD-like"/>
    <property type="match status" value="1"/>
</dbReference>
<accession>A0A3B1B4M5</accession>
<dbReference type="GO" id="GO:0046872">
    <property type="term" value="F:metal ion binding"/>
    <property type="evidence" value="ECO:0007669"/>
    <property type="project" value="UniProtKB-KW"/>
</dbReference>
<evidence type="ECO:0000256" key="7">
    <source>
        <dbReference type="ARBA" id="ARBA00022723"/>
    </source>
</evidence>
<evidence type="ECO:0000256" key="6">
    <source>
        <dbReference type="ARBA" id="ARBA00022490"/>
    </source>
</evidence>
<name>A0A3B1B4M5_9ZZZZ</name>
<keyword evidence="9" id="KW-0862">Zinc</keyword>
<dbReference type="InterPro" id="IPR023214">
    <property type="entry name" value="HAD_sf"/>
</dbReference>
<dbReference type="GO" id="GO:0005737">
    <property type="term" value="C:cytoplasm"/>
    <property type="evidence" value="ECO:0007669"/>
    <property type="project" value="UniProtKB-SubCell"/>
</dbReference>
<evidence type="ECO:0000256" key="5">
    <source>
        <dbReference type="ARBA" id="ARBA00011245"/>
    </source>
</evidence>
<gene>
    <name evidence="13" type="ORF">MNBD_GAMMA24-1097</name>
</gene>
<evidence type="ECO:0000256" key="2">
    <source>
        <dbReference type="ARBA" id="ARBA00001947"/>
    </source>
</evidence>
<keyword evidence="6" id="KW-0963">Cytoplasm</keyword>
<comment type="cofactor">
    <cofactor evidence="2">
        <name>Zn(2+)</name>
        <dbReference type="ChEBI" id="CHEBI:29105"/>
    </cofactor>
</comment>
<dbReference type="NCBIfam" id="TIGR01662">
    <property type="entry name" value="HAD-SF-IIIA"/>
    <property type="match status" value="1"/>
</dbReference>
<evidence type="ECO:0000256" key="3">
    <source>
        <dbReference type="ARBA" id="ARBA00004496"/>
    </source>
</evidence>
<dbReference type="GO" id="GO:0016791">
    <property type="term" value="F:phosphatase activity"/>
    <property type="evidence" value="ECO:0007669"/>
    <property type="project" value="InterPro"/>
</dbReference>
<dbReference type="Pfam" id="PF13242">
    <property type="entry name" value="Hydrolase_like"/>
    <property type="match status" value="1"/>
</dbReference>
<dbReference type="CDD" id="cd07503">
    <property type="entry name" value="HAD_HisB-N"/>
    <property type="match status" value="1"/>
</dbReference>
<organism evidence="13">
    <name type="scientific">hydrothermal vent metagenome</name>
    <dbReference type="NCBI Taxonomy" id="652676"/>
    <lineage>
        <taxon>unclassified sequences</taxon>
        <taxon>metagenomes</taxon>
        <taxon>ecological metagenomes</taxon>
    </lineage>
</organism>
<dbReference type="InterPro" id="IPR006549">
    <property type="entry name" value="HAD-SF_hydro_IIIA"/>
</dbReference>
<evidence type="ECO:0000256" key="12">
    <source>
        <dbReference type="ARBA" id="ARBA00031828"/>
    </source>
</evidence>